<sequence length="285" mass="32702">MKETLALSRRDGARSCCGCHPQLYLLDLTDGCQRQSVREDCFLIVVHPSSGGMEPWGWKPYDFTEACLSFHLPHRHPRESRSAGMAVMFHPDLFAFTSLALRFSDFTFFHYRETESLHLSSQELRVVEQVVEDMRSELQWGVDTFTKPMLCNKLESLLLYCQRFYQRQFTTRRDGCSCLCDKVIAETDRLLLSGGVKTDALYDAAPLAERLDISTAYLDDLVKFLTGKNLAAYTQLRKIELAKQMLSAGRMTDLQIARALGCASEKHFRCLFQRLTDTSTDDHRR</sequence>
<dbReference type="Proteomes" id="UP000824055">
    <property type="component" value="Unassembled WGS sequence"/>
</dbReference>
<dbReference type="EMBL" id="DXBE01000061">
    <property type="protein sequence ID" value="HIZ69837.1"/>
    <property type="molecule type" value="Genomic_DNA"/>
</dbReference>
<dbReference type="PANTHER" id="PTHR43280">
    <property type="entry name" value="ARAC-FAMILY TRANSCRIPTIONAL REGULATOR"/>
    <property type="match status" value="1"/>
</dbReference>
<dbReference type="AlphaFoldDB" id="A0A9D2G081"/>
<reference evidence="3" key="2">
    <citation type="submission" date="2021-04" db="EMBL/GenBank/DDBJ databases">
        <authorList>
            <person name="Gilroy R."/>
        </authorList>
    </citation>
    <scope>NUCLEOTIDE SEQUENCE</scope>
    <source>
        <strain evidence="3">ChiHecec3B27-8219</strain>
    </source>
</reference>
<gene>
    <name evidence="3" type="ORF">H9966_08170</name>
</gene>
<dbReference type="InterPro" id="IPR018060">
    <property type="entry name" value="HTH_AraC"/>
</dbReference>
<dbReference type="PANTHER" id="PTHR43280:SF32">
    <property type="entry name" value="TRANSCRIPTIONAL REGULATORY PROTEIN"/>
    <property type="match status" value="1"/>
</dbReference>
<reference evidence="3" key="1">
    <citation type="journal article" date="2021" name="PeerJ">
        <title>Extensive microbial diversity within the chicken gut microbiome revealed by metagenomics and culture.</title>
        <authorList>
            <person name="Gilroy R."/>
            <person name="Ravi A."/>
            <person name="Getino M."/>
            <person name="Pursley I."/>
            <person name="Horton D.L."/>
            <person name="Alikhan N.F."/>
            <person name="Baker D."/>
            <person name="Gharbi K."/>
            <person name="Hall N."/>
            <person name="Watson M."/>
            <person name="Adriaenssens E.M."/>
            <person name="Foster-Nyarko E."/>
            <person name="Jarju S."/>
            <person name="Secka A."/>
            <person name="Antonio M."/>
            <person name="Oren A."/>
            <person name="Chaudhuri R.R."/>
            <person name="La Ragione R."/>
            <person name="Hildebrand F."/>
            <person name="Pallen M.J."/>
        </authorList>
    </citation>
    <scope>NUCLEOTIDE SEQUENCE</scope>
    <source>
        <strain evidence="3">ChiHecec3B27-8219</strain>
    </source>
</reference>
<name>A0A9D2G081_9BACT</name>
<protein>
    <submittedName>
        <fullName evidence="3">Helix-turn-helix domain-containing protein</fullName>
    </submittedName>
</protein>
<dbReference type="Pfam" id="PF12833">
    <property type="entry name" value="HTH_18"/>
    <property type="match status" value="1"/>
</dbReference>
<dbReference type="GO" id="GO:0003700">
    <property type="term" value="F:DNA-binding transcription factor activity"/>
    <property type="evidence" value="ECO:0007669"/>
    <property type="project" value="InterPro"/>
</dbReference>
<organism evidence="3 4">
    <name type="scientific">Candidatus Prevotella avicola</name>
    <dbReference type="NCBI Taxonomy" id="2838738"/>
    <lineage>
        <taxon>Bacteria</taxon>
        <taxon>Pseudomonadati</taxon>
        <taxon>Bacteroidota</taxon>
        <taxon>Bacteroidia</taxon>
        <taxon>Bacteroidales</taxon>
        <taxon>Prevotellaceae</taxon>
        <taxon>Prevotella</taxon>
    </lineage>
</organism>
<evidence type="ECO:0000256" key="1">
    <source>
        <dbReference type="ARBA" id="ARBA00023125"/>
    </source>
</evidence>
<dbReference type="PROSITE" id="PS01124">
    <property type="entry name" value="HTH_ARAC_FAMILY_2"/>
    <property type="match status" value="1"/>
</dbReference>
<evidence type="ECO:0000313" key="4">
    <source>
        <dbReference type="Proteomes" id="UP000824055"/>
    </source>
</evidence>
<evidence type="ECO:0000313" key="3">
    <source>
        <dbReference type="EMBL" id="HIZ69837.1"/>
    </source>
</evidence>
<comment type="caution">
    <text evidence="3">The sequence shown here is derived from an EMBL/GenBank/DDBJ whole genome shotgun (WGS) entry which is preliminary data.</text>
</comment>
<accession>A0A9D2G081</accession>
<keyword evidence="1" id="KW-0238">DNA-binding</keyword>
<feature type="domain" description="HTH araC/xylS-type" evidence="2">
    <location>
        <begin position="186"/>
        <end position="285"/>
    </location>
</feature>
<dbReference type="SMART" id="SM00342">
    <property type="entry name" value="HTH_ARAC"/>
    <property type="match status" value="1"/>
</dbReference>
<proteinExistence type="predicted"/>
<evidence type="ECO:0000259" key="2">
    <source>
        <dbReference type="PROSITE" id="PS01124"/>
    </source>
</evidence>
<dbReference type="Gene3D" id="1.10.10.60">
    <property type="entry name" value="Homeodomain-like"/>
    <property type="match status" value="1"/>
</dbReference>
<dbReference type="GO" id="GO:0043565">
    <property type="term" value="F:sequence-specific DNA binding"/>
    <property type="evidence" value="ECO:0007669"/>
    <property type="project" value="InterPro"/>
</dbReference>